<dbReference type="SUPFAM" id="SSF56935">
    <property type="entry name" value="Porins"/>
    <property type="match status" value="1"/>
</dbReference>
<evidence type="ECO:0000313" key="3">
    <source>
        <dbReference type="Proteomes" id="UP000249555"/>
    </source>
</evidence>
<evidence type="ECO:0000256" key="1">
    <source>
        <dbReference type="SAM" id="Phobius"/>
    </source>
</evidence>
<gene>
    <name evidence="2" type="ORF">DI640_02030</name>
</gene>
<protein>
    <recommendedName>
        <fullName evidence="4">TIGR03016 family PEP-CTERM system-associated outer membrane protein</fullName>
    </recommendedName>
</protein>
<evidence type="ECO:0000313" key="2">
    <source>
        <dbReference type="EMBL" id="PZO76357.1"/>
    </source>
</evidence>
<feature type="transmembrane region" description="Helical" evidence="1">
    <location>
        <begin position="63"/>
        <end position="84"/>
    </location>
</feature>
<dbReference type="AlphaFoldDB" id="A0A2W4Z4C2"/>
<sequence>MRLIVRTELNVYAAVQRDLKGWSRPHRPGRLDVVNMRRHADSMFGRSPARRSMLRCGKENARLLGNATLFGVVAQTLGLTVLAMPHPAVAQTERLGVPLIPIPLLGTSGVNQPGLSVTPTAEVAYDDNIFRTSDDRAAPVDDIIVTPALRASYQRQLGQNDLRVDGDLGYSFYTQNTDRSRVRADIRGSGTIRIAGICQIQPDLRLTRQQADYGDINGPIDNFQTFSTLAVKASCPRAVGFFPLAELSRRTTRNDTLFNFADQTLVSAAGGIGYARPSLGQAALFYRYSRADRPTIGVVNRIDEAGVTFNRAVVSRVEMSIDLHYLQASSKGANVRPYRGAGWDIDLVFRPIPRILFKGEAGRRIVNDSLVPAGFTVQTDYALSTEWRFAERTLLRGGAVLGRRQFRGDPLVIAAPFSSDRFSSLTLGLTRAMGERLNLTLDAQRTSRRTNTGLNNYDADRVAAGVSYRF</sequence>
<keyword evidence="1" id="KW-1133">Transmembrane helix</keyword>
<dbReference type="EMBL" id="QFMX01000002">
    <property type="protein sequence ID" value="PZO76357.1"/>
    <property type="molecule type" value="Genomic_DNA"/>
</dbReference>
<proteinExistence type="predicted"/>
<organism evidence="2 3">
    <name type="scientific">Sphingomonas taxi</name>
    <dbReference type="NCBI Taxonomy" id="1549858"/>
    <lineage>
        <taxon>Bacteria</taxon>
        <taxon>Pseudomonadati</taxon>
        <taxon>Pseudomonadota</taxon>
        <taxon>Alphaproteobacteria</taxon>
        <taxon>Sphingomonadales</taxon>
        <taxon>Sphingomonadaceae</taxon>
        <taxon>Sphingomonas</taxon>
    </lineage>
</organism>
<dbReference type="Proteomes" id="UP000249555">
    <property type="component" value="Unassembled WGS sequence"/>
</dbReference>
<keyword evidence="1" id="KW-0812">Transmembrane</keyword>
<keyword evidence="1" id="KW-0472">Membrane</keyword>
<reference evidence="2 3" key="1">
    <citation type="submission" date="2017-08" db="EMBL/GenBank/DDBJ databases">
        <title>Infants hospitalized years apart are colonized by the same room-sourced microbial strains.</title>
        <authorList>
            <person name="Brooks B."/>
            <person name="Olm M.R."/>
            <person name="Firek B.A."/>
            <person name="Baker R."/>
            <person name="Thomas B.C."/>
            <person name="Morowitz M.J."/>
            <person name="Banfield J.F."/>
        </authorList>
    </citation>
    <scope>NUCLEOTIDE SEQUENCE [LARGE SCALE GENOMIC DNA]</scope>
    <source>
        <strain evidence="2">S2_018_000_R3_119</strain>
    </source>
</reference>
<comment type="caution">
    <text evidence="2">The sequence shown here is derived from an EMBL/GenBank/DDBJ whole genome shotgun (WGS) entry which is preliminary data.</text>
</comment>
<evidence type="ECO:0008006" key="4">
    <source>
        <dbReference type="Google" id="ProtNLM"/>
    </source>
</evidence>
<accession>A0A2W4Z4C2</accession>
<name>A0A2W4Z4C2_9SPHN</name>